<dbReference type="AlphaFoldDB" id="A0A0F9A6H6"/>
<gene>
    <name evidence="1" type="ORF">LCGC14_2886440</name>
</gene>
<proteinExistence type="predicted"/>
<protein>
    <submittedName>
        <fullName evidence="1">Uncharacterized protein</fullName>
    </submittedName>
</protein>
<reference evidence="1" key="1">
    <citation type="journal article" date="2015" name="Nature">
        <title>Complex archaea that bridge the gap between prokaryotes and eukaryotes.</title>
        <authorList>
            <person name="Spang A."/>
            <person name="Saw J.H."/>
            <person name="Jorgensen S.L."/>
            <person name="Zaremba-Niedzwiedzka K."/>
            <person name="Martijn J."/>
            <person name="Lind A.E."/>
            <person name="van Eijk R."/>
            <person name="Schleper C."/>
            <person name="Guy L."/>
            <person name="Ettema T.J."/>
        </authorList>
    </citation>
    <scope>NUCLEOTIDE SEQUENCE</scope>
</reference>
<organism evidence="1">
    <name type="scientific">marine sediment metagenome</name>
    <dbReference type="NCBI Taxonomy" id="412755"/>
    <lineage>
        <taxon>unclassified sequences</taxon>
        <taxon>metagenomes</taxon>
        <taxon>ecological metagenomes</taxon>
    </lineage>
</organism>
<comment type="caution">
    <text evidence="1">The sequence shown here is derived from an EMBL/GenBank/DDBJ whole genome shotgun (WGS) entry which is preliminary data.</text>
</comment>
<evidence type="ECO:0000313" key="1">
    <source>
        <dbReference type="EMBL" id="KKK74169.1"/>
    </source>
</evidence>
<accession>A0A0F9A6H6</accession>
<feature type="non-terminal residue" evidence="1">
    <location>
        <position position="1"/>
    </location>
</feature>
<dbReference type="EMBL" id="LAZR01056449">
    <property type="protein sequence ID" value="KKK74169.1"/>
    <property type="molecule type" value="Genomic_DNA"/>
</dbReference>
<sequence>RTIDGFLYAQISKPDMRMSIQNALTYPDLSAGCFGALELADSPTEMMQARTFVVDDIELEVRAGQNDFISKTHGLLSRIDLYSRQSDPCGHLTEFSWLKENEPWVQITNPTDYALVVSRWALFGFRYLMDSMGYQATTVEEMEKRIQGPITFIPAGGA</sequence>
<name>A0A0F9A6H6_9ZZZZ</name>